<gene>
    <name evidence="2" type="ORF">K444DRAFT_636021</name>
</gene>
<dbReference type="GeneID" id="36592024"/>
<dbReference type="InParanoid" id="A0A2J6SQR4"/>
<accession>A0A2J6SQR4</accession>
<name>A0A2J6SQR4_9HELO</name>
<dbReference type="OrthoDB" id="536881at2759"/>
<feature type="chain" id="PRO_5014473734" description="Receptor L-domain domain-containing protein" evidence="1">
    <location>
        <begin position="23"/>
        <end position="339"/>
    </location>
</feature>
<evidence type="ECO:0008006" key="4">
    <source>
        <dbReference type="Google" id="ProtNLM"/>
    </source>
</evidence>
<dbReference type="Proteomes" id="UP000235371">
    <property type="component" value="Unassembled WGS sequence"/>
</dbReference>
<organism evidence="2 3">
    <name type="scientific">Hyaloscypha bicolor E</name>
    <dbReference type="NCBI Taxonomy" id="1095630"/>
    <lineage>
        <taxon>Eukaryota</taxon>
        <taxon>Fungi</taxon>
        <taxon>Dikarya</taxon>
        <taxon>Ascomycota</taxon>
        <taxon>Pezizomycotina</taxon>
        <taxon>Leotiomycetes</taxon>
        <taxon>Helotiales</taxon>
        <taxon>Hyaloscyphaceae</taxon>
        <taxon>Hyaloscypha</taxon>
        <taxon>Hyaloscypha bicolor</taxon>
    </lineage>
</organism>
<dbReference type="RefSeq" id="XP_024730028.1">
    <property type="nucleotide sequence ID" value="XM_024883947.1"/>
</dbReference>
<dbReference type="EMBL" id="KZ613895">
    <property type="protein sequence ID" value="PMD53124.1"/>
    <property type="molecule type" value="Genomic_DNA"/>
</dbReference>
<protein>
    <recommendedName>
        <fullName evidence="4">Receptor L-domain domain-containing protein</fullName>
    </recommendedName>
</protein>
<dbReference type="SUPFAM" id="SSF52058">
    <property type="entry name" value="L domain-like"/>
    <property type="match status" value="1"/>
</dbReference>
<reference evidence="2 3" key="1">
    <citation type="submission" date="2016-04" db="EMBL/GenBank/DDBJ databases">
        <title>A degradative enzymes factory behind the ericoid mycorrhizal symbiosis.</title>
        <authorList>
            <consortium name="DOE Joint Genome Institute"/>
            <person name="Martino E."/>
            <person name="Morin E."/>
            <person name="Grelet G."/>
            <person name="Kuo A."/>
            <person name="Kohler A."/>
            <person name="Daghino S."/>
            <person name="Barry K."/>
            <person name="Choi C."/>
            <person name="Cichocki N."/>
            <person name="Clum A."/>
            <person name="Copeland A."/>
            <person name="Hainaut M."/>
            <person name="Haridas S."/>
            <person name="Labutti K."/>
            <person name="Lindquist E."/>
            <person name="Lipzen A."/>
            <person name="Khouja H.-R."/>
            <person name="Murat C."/>
            <person name="Ohm R."/>
            <person name="Olson A."/>
            <person name="Spatafora J."/>
            <person name="Veneault-Fourrey C."/>
            <person name="Henrissat B."/>
            <person name="Grigoriev I."/>
            <person name="Martin F."/>
            <person name="Perotto S."/>
        </authorList>
    </citation>
    <scope>NUCLEOTIDE SEQUENCE [LARGE SCALE GENOMIC DNA]</scope>
    <source>
        <strain evidence="2 3">E</strain>
    </source>
</reference>
<proteinExistence type="predicted"/>
<feature type="signal peptide" evidence="1">
    <location>
        <begin position="1"/>
        <end position="22"/>
    </location>
</feature>
<evidence type="ECO:0000313" key="3">
    <source>
        <dbReference type="Proteomes" id="UP000235371"/>
    </source>
</evidence>
<keyword evidence="1" id="KW-0732">Signal</keyword>
<keyword evidence="3" id="KW-1185">Reference proteome</keyword>
<dbReference type="AlphaFoldDB" id="A0A2J6SQR4"/>
<evidence type="ECO:0000313" key="2">
    <source>
        <dbReference type="EMBL" id="PMD53124.1"/>
    </source>
</evidence>
<sequence length="339" mass="36685">MLAMAPLGVGLSLFSLLGLAASRDRPDPCLAPAKDFPDNNYVGIETQADIELIINCTTITWSLMIMYNSSIQGTISLPNVVSLYGFDIIWDTPATTISFPRLTTVTKNLWLKTNTITTLDIPLLSDVGDSLNINLPALSSWSGMESLRTVYRFMIPYHNISSLSFPNLTSVVEASFNFSSSGGSLYLGGTASPAVLVTGNDDTNFTSDLQNMGTTRVRGCNVTRINAVSASSLEIAENLNLEEFHVPNLVSLGPYVEAITYPRESYAEIYEIKDAPGASYHDVLLIAGNPGLQYWGFPNLITIHGTFELINNDGLFLFEGLPVVETVSGNITMVGNMGS</sequence>
<evidence type="ECO:0000256" key="1">
    <source>
        <dbReference type="SAM" id="SignalP"/>
    </source>
</evidence>